<accession>X1PAD2</accession>
<sequence length="172" mass="20030">TGFDIAAKKVYGKSFSGLFAEWQQFEENRFAHWEMEGKRVTEKGWYISSLISNGNKLYFVRSQPVKLDAFYHKNIIQIVELEPSSEKENTIVTLNSSITTPLRIYNNNLFYTTLEIKRGMANVWLNSFGATSVLHRRNLLTNEDKILLTDDIRAFCVLPDNSILYIKIRFYT</sequence>
<evidence type="ECO:0000313" key="1">
    <source>
        <dbReference type="EMBL" id="GAI52813.1"/>
    </source>
</evidence>
<organism evidence="1">
    <name type="scientific">marine sediment metagenome</name>
    <dbReference type="NCBI Taxonomy" id="412755"/>
    <lineage>
        <taxon>unclassified sequences</taxon>
        <taxon>metagenomes</taxon>
        <taxon>ecological metagenomes</taxon>
    </lineage>
</organism>
<gene>
    <name evidence="1" type="ORF">S06H3_54689</name>
</gene>
<dbReference type="AlphaFoldDB" id="X1PAD2"/>
<feature type="non-terminal residue" evidence="1">
    <location>
        <position position="1"/>
    </location>
</feature>
<protein>
    <submittedName>
        <fullName evidence="1">Uncharacterized protein</fullName>
    </submittedName>
</protein>
<dbReference type="EMBL" id="BARV01035008">
    <property type="protein sequence ID" value="GAI52813.1"/>
    <property type="molecule type" value="Genomic_DNA"/>
</dbReference>
<name>X1PAD2_9ZZZZ</name>
<comment type="caution">
    <text evidence="1">The sequence shown here is derived from an EMBL/GenBank/DDBJ whole genome shotgun (WGS) entry which is preliminary data.</text>
</comment>
<proteinExistence type="predicted"/>
<reference evidence="1" key="1">
    <citation type="journal article" date="2014" name="Front. Microbiol.">
        <title>High frequency of phylogenetically diverse reductive dehalogenase-homologous genes in deep subseafloor sedimentary metagenomes.</title>
        <authorList>
            <person name="Kawai M."/>
            <person name="Futagami T."/>
            <person name="Toyoda A."/>
            <person name="Takaki Y."/>
            <person name="Nishi S."/>
            <person name="Hori S."/>
            <person name="Arai W."/>
            <person name="Tsubouchi T."/>
            <person name="Morono Y."/>
            <person name="Uchiyama I."/>
            <person name="Ito T."/>
            <person name="Fujiyama A."/>
            <person name="Inagaki F."/>
            <person name="Takami H."/>
        </authorList>
    </citation>
    <scope>NUCLEOTIDE SEQUENCE</scope>
    <source>
        <strain evidence="1">Expedition CK06-06</strain>
    </source>
</reference>